<dbReference type="AlphaFoldDB" id="A0A1V2ACM9"/>
<accession>A0A1V2ACM9</accession>
<comment type="caution">
    <text evidence="1">The sequence shown here is derived from an EMBL/GenBank/DDBJ whole genome shotgun (WGS) entry which is preliminary data.</text>
</comment>
<organism evidence="1 2">
    <name type="scientific">Domibacillus epiphyticus</name>
    <dbReference type="NCBI Taxonomy" id="1714355"/>
    <lineage>
        <taxon>Bacteria</taxon>
        <taxon>Bacillati</taxon>
        <taxon>Bacillota</taxon>
        <taxon>Bacilli</taxon>
        <taxon>Bacillales</taxon>
        <taxon>Bacillaceae</taxon>
        <taxon>Domibacillus</taxon>
    </lineage>
</organism>
<gene>
    <name evidence="1" type="ORF">BTO28_01445</name>
</gene>
<evidence type="ECO:0000313" key="2">
    <source>
        <dbReference type="Proteomes" id="UP000188613"/>
    </source>
</evidence>
<keyword evidence="2" id="KW-1185">Reference proteome</keyword>
<name>A0A1V2ACM9_9BACI</name>
<reference evidence="1 2" key="1">
    <citation type="submission" date="2016-12" db="EMBL/GenBank/DDBJ databases">
        <title>Domibacillus sp. SAB 38T whole genome sequencing.</title>
        <authorList>
            <person name="Verma A."/>
            <person name="Ojha A.K."/>
            <person name="Krishnamurthi S."/>
        </authorList>
    </citation>
    <scope>NUCLEOTIDE SEQUENCE [LARGE SCALE GENOMIC DNA]</scope>
    <source>
        <strain evidence="1 2">SAB 38</strain>
    </source>
</reference>
<protein>
    <submittedName>
        <fullName evidence="1">Uncharacterized protein</fullName>
    </submittedName>
</protein>
<sequence length="61" mass="7209">MKQYIQTVLNSKGISLSEKEYEIISEVWQGIEQLRSSVEEKRLDDFNMELFLIPKGEMNNE</sequence>
<dbReference type="STRING" id="1714355.BTO28_01445"/>
<proteinExistence type="predicted"/>
<dbReference type="RefSeq" id="WP_076763328.1">
    <property type="nucleotide sequence ID" value="NZ_MSFI01000001.1"/>
</dbReference>
<dbReference type="OrthoDB" id="6711169at2"/>
<evidence type="ECO:0000313" key="1">
    <source>
        <dbReference type="EMBL" id="OMP68739.1"/>
    </source>
</evidence>
<dbReference type="EMBL" id="MSFI01000001">
    <property type="protein sequence ID" value="OMP68739.1"/>
    <property type="molecule type" value="Genomic_DNA"/>
</dbReference>
<dbReference type="Proteomes" id="UP000188613">
    <property type="component" value="Unassembled WGS sequence"/>
</dbReference>